<reference evidence="1 2" key="1">
    <citation type="journal article" date="2019" name="Nat. Microbiol.">
        <title>Mediterranean grassland soil C-N compound turnover is dependent on rainfall and depth, and is mediated by genomically divergent microorganisms.</title>
        <authorList>
            <person name="Diamond S."/>
            <person name="Andeer P.F."/>
            <person name="Li Z."/>
            <person name="Crits-Christoph A."/>
            <person name="Burstein D."/>
            <person name="Anantharaman K."/>
            <person name="Lane K.R."/>
            <person name="Thomas B.C."/>
            <person name="Pan C."/>
            <person name="Northen T.R."/>
            <person name="Banfield J.F."/>
        </authorList>
    </citation>
    <scope>NUCLEOTIDE SEQUENCE [LARGE SCALE GENOMIC DNA]</scope>
    <source>
        <strain evidence="1">WS_10</strain>
    </source>
</reference>
<organism evidence="1 2">
    <name type="scientific">Eiseniibacteriota bacterium</name>
    <dbReference type="NCBI Taxonomy" id="2212470"/>
    <lineage>
        <taxon>Bacteria</taxon>
        <taxon>Candidatus Eiseniibacteriota</taxon>
    </lineage>
</organism>
<name>A0A538U5B8_UNCEI</name>
<comment type="caution">
    <text evidence="1">The sequence shown here is derived from an EMBL/GenBank/DDBJ whole genome shotgun (WGS) entry which is preliminary data.</text>
</comment>
<gene>
    <name evidence="1" type="ORF">E6K80_07160</name>
</gene>
<sequence>EVEGTDEVKYLHGQYGRGTFTFLGGHDPEDYQHMVGDPATDLSQYRHSPGYRLILNNVLFPAAEKKKQRT</sequence>
<feature type="non-terminal residue" evidence="1">
    <location>
        <position position="1"/>
    </location>
</feature>
<proteinExistence type="predicted"/>
<protein>
    <submittedName>
        <fullName evidence="1">Asparagine synthetase B</fullName>
    </submittedName>
</protein>
<accession>A0A538U5B8</accession>
<evidence type="ECO:0000313" key="1">
    <source>
        <dbReference type="EMBL" id="TMQ70889.1"/>
    </source>
</evidence>
<dbReference type="AlphaFoldDB" id="A0A538U5B8"/>
<evidence type="ECO:0000313" key="2">
    <source>
        <dbReference type="Proteomes" id="UP000319836"/>
    </source>
</evidence>
<dbReference type="Proteomes" id="UP000319836">
    <property type="component" value="Unassembled WGS sequence"/>
</dbReference>
<dbReference type="EMBL" id="VBPA01000168">
    <property type="protein sequence ID" value="TMQ70889.1"/>
    <property type="molecule type" value="Genomic_DNA"/>
</dbReference>